<comment type="caution">
    <text evidence="2">The sequence shown here is derived from an EMBL/GenBank/DDBJ whole genome shotgun (WGS) entry which is preliminary data.</text>
</comment>
<evidence type="ECO:0000256" key="1">
    <source>
        <dbReference type="SAM" id="MobiDB-lite"/>
    </source>
</evidence>
<accession>A0A0G2DZE8</accession>
<dbReference type="Proteomes" id="UP000053317">
    <property type="component" value="Unassembled WGS sequence"/>
</dbReference>
<evidence type="ECO:0000313" key="3">
    <source>
        <dbReference type="Proteomes" id="UP000053317"/>
    </source>
</evidence>
<gene>
    <name evidence="2" type="ORF">UCRPC4_g06309</name>
</gene>
<organism evidence="2 3">
    <name type="scientific">Phaeomoniella chlamydospora</name>
    <name type="common">Phaeoacremonium chlamydosporum</name>
    <dbReference type="NCBI Taxonomy" id="158046"/>
    <lineage>
        <taxon>Eukaryota</taxon>
        <taxon>Fungi</taxon>
        <taxon>Dikarya</taxon>
        <taxon>Ascomycota</taxon>
        <taxon>Pezizomycotina</taxon>
        <taxon>Eurotiomycetes</taxon>
        <taxon>Chaetothyriomycetidae</taxon>
        <taxon>Phaeomoniellales</taxon>
        <taxon>Phaeomoniellaceae</taxon>
        <taxon>Phaeomoniella</taxon>
    </lineage>
</organism>
<proteinExistence type="predicted"/>
<evidence type="ECO:0000313" key="2">
    <source>
        <dbReference type="EMBL" id="KKY15506.1"/>
    </source>
</evidence>
<evidence type="ECO:0008006" key="4">
    <source>
        <dbReference type="Google" id="ProtNLM"/>
    </source>
</evidence>
<reference evidence="2 3" key="1">
    <citation type="submission" date="2015-05" db="EMBL/GenBank/DDBJ databases">
        <title>Distinctive expansion of gene families associated with plant cell wall degradation and secondary metabolism in the genomes of grapevine trunk pathogens.</title>
        <authorList>
            <person name="Lawrence D.P."/>
            <person name="Travadon R."/>
            <person name="Rolshausen P.E."/>
            <person name="Baumgartner K."/>
        </authorList>
    </citation>
    <scope>NUCLEOTIDE SEQUENCE [LARGE SCALE GENOMIC DNA]</scope>
    <source>
        <strain evidence="2">UCRPC4</strain>
    </source>
</reference>
<dbReference type="OrthoDB" id="410701at2759"/>
<dbReference type="AlphaFoldDB" id="A0A0G2DZE8"/>
<feature type="region of interest" description="Disordered" evidence="1">
    <location>
        <begin position="405"/>
        <end position="430"/>
    </location>
</feature>
<sequence length="840" mass="95123">MILAEYIASHRGTQLPFPDNANVSGIIVHTGLDDNSVGYLKSKGYAVRDFRIWAWVLSSQTSDEAVSRFTRFLQERNAGDVAELPLALLIFMLGAQKLSPQLLEHLQEYAWERCERQFMPIPTVALSTREYRKARHEQMIDEPSFMKMIGRLLRHARMVTPNAIDSIATLACFVFRGQLSMLADQSGNLTPESARSLTFYFNRTLSHLSIPPPQAPFRFTMVQQKAQFRVLKRMTEFHPHISVTREGFQAMLRTQIAHQKTEDEREWADYKAITWPPWKQDRSGLDVDRYFPGSKSRAARVLNRMLEAGYEHGSLETMAHILSGWDLDGSPTIQVRRILPHRRKKDLVSNDTCAIAYAKILATRTTREAWACYLEYEYSLPKDTSPCPASFEALLERILASELKHSSHARPGDGRERSPEPASPHDFLYVPEDPPTPKELVGRMQRFAVQPSERFLQMFVGIMDDFGSVVEAIKLDQRAAQLLPYLVRIEECNPINIAARIEMIPKRILRAYISFLARCDTDAQTFEQARQRVDVEGLCFGYESSDCRRSLTETNLLHKENNGSHPARYAQGILIVGHVDDSVCWNSLLQAAVNRMRSVYVAGSYAEDITGWSRVKDILNHMQRVKLDPQPGMFEALCQRLCAIMPVKALLRNGELGSAPDAISTVKEKFSYLMSGHKNFRSISNIGSPSPHGSPPPFTILTCIRLMGTIGDHEAIITVLQWMAREAKAVEHAASHHLRGPRQVRETIVLIRIYLESLWRDANFVDVLPGISTEKFSISPHVHIARKIIEDVDGWDGWPTDFEVRDLCSDASGPKPWILRMQRNAALYQMQALGAGAGVA</sequence>
<feature type="compositionally biased region" description="Basic and acidic residues" evidence="1">
    <location>
        <begin position="405"/>
        <end position="419"/>
    </location>
</feature>
<dbReference type="EMBL" id="LCWF01000185">
    <property type="protein sequence ID" value="KKY15506.1"/>
    <property type="molecule type" value="Genomic_DNA"/>
</dbReference>
<reference evidence="2 3" key="2">
    <citation type="submission" date="2015-05" db="EMBL/GenBank/DDBJ databases">
        <authorList>
            <person name="Morales-Cruz A."/>
            <person name="Amrine K.C."/>
            <person name="Cantu D."/>
        </authorList>
    </citation>
    <scope>NUCLEOTIDE SEQUENCE [LARGE SCALE GENOMIC DNA]</scope>
    <source>
        <strain evidence="2">UCRPC4</strain>
    </source>
</reference>
<protein>
    <recommendedName>
        <fullName evidence="4">Prefoldin subunit</fullName>
    </recommendedName>
</protein>
<keyword evidence="3" id="KW-1185">Reference proteome</keyword>
<name>A0A0G2DZE8_PHACM</name>